<accession>A0A9N8CWK9</accession>
<evidence type="ECO:0000313" key="2">
    <source>
        <dbReference type="EMBL" id="CAC9268542.1"/>
    </source>
</evidence>
<dbReference type="EMBL" id="CAIIUA010000006">
    <property type="protein sequence ID" value="CAC9268542.1"/>
    <property type="molecule type" value="Genomic_DNA"/>
</dbReference>
<dbReference type="Proteomes" id="UP000834503">
    <property type="component" value="Unassembled WGS sequence"/>
</dbReference>
<dbReference type="EMBL" id="CAHPQX010000052">
    <property type="protein sequence ID" value="CAB5608213.1"/>
    <property type="molecule type" value="Genomic_DNA"/>
</dbReference>
<keyword evidence="4" id="KW-1185">Reference proteome</keyword>
<proteinExistence type="predicted"/>
<comment type="caution">
    <text evidence="1">The sequence shown here is derived from an EMBL/GenBank/DDBJ whole genome shotgun (WGS) entry which is preliminary data.</text>
</comment>
<evidence type="ECO:0000313" key="1">
    <source>
        <dbReference type="EMBL" id="CAB5608213.1"/>
    </source>
</evidence>
<organism evidence="1 3">
    <name type="scientific">Citrobacter werkmanii</name>
    <dbReference type="NCBI Taxonomy" id="67827"/>
    <lineage>
        <taxon>Bacteria</taxon>
        <taxon>Pseudomonadati</taxon>
        <taxon>Pseudomonadota</taxon>
        <taxon>Gammaproteobacteria</taxon>
        <taxon>Enterobacterales</taxon>
        <taxon>Enterobacteriaceae</taxon>
        <taxon>Citrobacter</taxon>
        <taxon>Citrobacter freundii complex</taxon>
    </lineage>
</organism>
<gene>
    <name evidence="1" type="ORF">GHA_05581</name>
    <name evidence="2" type="ORF">TML_06128</name>
</gene>
<dbReference type="AlphaFoldDB" id="A0A9N8CWK9"/>
<evidence type="ECO:0000313" key="4">
    <source>
        <dbReference type="Proteomes" id="UP000837205"/>
    </source>
</evidence>
<evidence type="ECO:0000313" key="3">
    <source>
        <dbReference type="Proteomes" id="UP000834503"/>
    </source>
</evidence>
<protein>
    <submittedName>
        <fullName evidence="1">Uncharacterized protein</fullName>
    </submittedName>
</protein>
<reference evidence="1" key="1">
    <citation type="submission" date="2020-05" db="EMBL/GenBank/DDBJ databases">
        <authorList>
            <person name="Delgado-Blas J."/>
        </authorList>
    </citation>
    <scope>NUCLEOTIDE SEQUENCE</scope>
    <source>
        <strain evidence="1">BB1459</strain>
        <strain evidence="2">BB1480</strain>
    </source>
</reference>
<dbReference type="Proteomes" id="UP000837205">
    <property type="component" value="Unassembled WGS sequence"/>
</dbReference>
<dbReference type="RefSeq" id="WP_228698703.1">
    <property type="nucleotide sequence ID" value="NZ_CAHPQT010000070.1"/>
</dbReference>
<sequence length="100" mass="10513">MSEQMPSPEMLDSLIFNHAADTASLLVSRGVCELDRLFGEGYAAANPVVLNQWVAVASTMQLAQLQINAANGLACQIERLGAMADAIEASAAAAYAGRMQ</sequence>
<name>A0A9N8CWK9_9ENTR</name>